<protein>
    <submittedName>
        <fullName evidence="1">Uncharacterized protein</fullName>
    </submittedName>
</protein>
<sequence length="119" mass="12953">MLPHTRALIAASAFAFMFERKVAGVHDHASGRDLLIAAEVRGNRLQGRDGDRSSNFTGTPAEIYDAADNAFVSMKIEGRNASGFDRATSSHYSLTVTDQMVQLYDHSAGAWFAFSVQVV</sequence>
<evidence type="ECO:0000313" key="1">
    <source>
        <dbReference type="EMBL" id="ABD27197.1"/>
    </source>
</evidence>
<name>Q2G4M6_NOVAD</name>
<dbReference type="AlphaFoldDB" id="Q2G4M6"/>
<dbReference type="EMBL" id="CP000248">
    <property type="protein sequence ID" value="ABD27197.1"/>
    <property type="molecule type" value="Genomic_DNA"/>
</dbReference>
<dbReference type="HOGENOM" id="CLU_157142_0_0_5"/>
<reference evidence="2" key="1">
    <citation type="submission" date="2006-01" db="EMBL/GenBank/DDBJ databases">
        <title>Complete sequence of Novosphingobium aromaticivorans DSM 12444.</title>
        <authorList>
            <consortium name="US DOE Joint Genome Institute"/>
            <person name="Copeland A."/>
            <person name="Lucas S."/>
            <person name="Lapidus A."/>
            <person name="Barry K."/>
            <person name="Detter J.C."/>
            <person name="Glavina T."/>
            <person name="Hammon N."/>
            <person name="Israni S."/>
            <person name="Pitluck S."/>
            <person name="Chain P."/>
            <person name="Malfatti S."/>
            <person name="Shin M."/>
            <person name="Vergez L."/>
            <person name="Schmutz J."/>
            <person name="Larimer F."/>
            <person name="Land M."/>
            <person name="Kyrpides N."/>
            <person name="Ivanova N."/>
            <person name="Fredrickson J."/>
            <person name="Balkwill D."/>
            <person name="Romine M.F."/>
            <person name="Richardson P."/>
        </authorList>
    </citation>
    <scope>NUCLEOTIDE SEQUENCE [LARGE SCALE GENOMIC DNA]</scope>
    <source>
        <strain evidence="2">ATCC 700278 / DSM 12444 / CCUG 56034 / CIP 105152 / NBRC 16084 / F199</strain>
    </source>
</reference>
<organism evidence="1 2">
    <name type="scientific">Novosphingobium aromaticivorans (strain ATCC 700278 / DSM 12444 / CCUG 56034 / CIP 105152 / NBRC 16084 / F199)</name>
    <dbReference type="NCBI Taxonomy" id="279238"/>
    <lineage>
        <taxon>Bacteria</taxon>
        <taxon>Pseudomonadati</taxon>
        <taxon>Pseudomonadota</taxon>
        <taxon>Alphaproteobacteria</taxon>
        <taxon>Sphingomonadales</taxon>
        <taxon>Sphingomonadaceae</taxon>
        <taxon>Novosphingobium</taxon>
    </lineage>
</organism>
<dbReference type="Proteomes" id="UP000009134">
    <property type="component" value="Chromosome"/>
</dbReference>
<gene>
    <name evidence="1" type="ordered locus">Saro_2761</name>
</gene>
<evidence type="ECO:0000313" key="2">
    <source>
        <dbReference type="Proteomes" id="UP000009134"/>
    </source>
</evidence>
<dbReference type="eggNOG" id="ENOG5033EPT">
    <property type="taxonomic scope" value="Bacteria"/>
</dbReference>
<keyword evidence="2" id="KW-1185">Reference proteome</keyword>
<dbReference type="STRING" id="279238.Saro_2761"/>
<dbReference type="KEGG" id="nar:Saro_2761"/>
<accession>Q2G4M6</accession>
<proteinExistence type="predicted"/>
<dbReference type="RefSeq" id="WP_011446401.1">
    <property type="nucleotide sequence ID" value="NC_007794.1"/>
</dbReference>